<organism evidence="1 2">
    <name type="scientific">Chelatococcus sambhunathii</name>
    <dbReference type="NCBI Taxonomy" id="363953"/>
    <lineage>
        <taxon>Bacteria</taxon>
        <taxon>Pseudomonadati</taxon>
        <taxon>Pseudomonadota</taxon>
        <taxon>Alphaproteobacteria</taxon>
        <taxon>Hyphomicrobiales</taxon>
        <taxon>Chelatococcaceae</taxon>
        <taxon>Chelatococcus</taxon>
    </lineage>
</organism>
<gene>
    <name evidence="1" type="ORF">IHQ68_02275</name>
</gene>
<dbReference type="RefSeq" id="WP_309388501.1">
    <property type="nucleotide sequence ID" value="NZ_JADBEO010000003.1"/>
</dbReference>
<dbReference type="EMBL" id="JADBEO010000003">
    <property type="protein sequence ID" value="MDR4305449.1"/>
    <property type="molecule type" value="Genomic_DNA"/>
</dbReference>
<comment type="caution">
    <text evidence="1">The sequence shown here is derived from an EMBL/GenBank/DDBJ whole genome shotgun (WGS) entry which is preliminary data.</text>
</comment>
<proteinExistence type="predicted"/>
<name>A0ABU1DBP0_9HYPH</name>
<evidence type="ECO:0000313" key="1">
    <source>
        <dbReference type="EMBL" id="MDR4305449.1"/>
    </source>
</evidence>
<keyword evidence="2" id="KW-1185">Reference proteome</keyword>
<dbReference type="Proteomes" id="UP001181622">
    <property type="component" value="Unassembled WGS sequence"/>
</dbReference>
<sequence length="351" mass="39057">MPIELAVQSVDDALGFFFNFEAMFPDGEPVVFHLGNWVSTQVKIEGDRHSEINGAFLDAYTRINNELLRFYALAKYDSADIRLLKQEDLEKFEFRVKVEDGSTELSDNLKELLEKIGAELVNKLTGKQLVIVVLGLGLLTSSYFGGGSFLEYRKEVRLAEVSSEERRAALDAMEFASKRQAELTKEVIEVMKTQGEIANRALVVASGVNENLLRAATKTDNVVLSGNHLTKDESKELMGSPRRTSQSKIIEQNMKVVDVNTSDPASTSVVIEDANTQAQYKVSFADRLIDTKSRGVLFEALEGRSLAWFRLKVKQVEDEIVSVEILDVRQSEDLTGSVLAPTELARPSKAD</sequence>
<reference evidence="1" key="1">
    <citation type="submission" date="2020-10" db="EMBL/GenBank/DDBJ databases">
        <authorList>
            <person name="Abbas A."/>
            <person name="Razzaq R."/>
            <person name="Waqas M."/>
            <person name="Abbas N."/>
            <person name="Nielsen T.K."/>
            <person name="Hansen L.H."/>
            <person name="Hussain S."/>
            <person name="Shahid M."/>
        </authorList>
    </citation>
    <scope>NUCLEOTIDE SEQUENCE</scope>
    <source>
        <strain evidence="1">S14</strain>
    </source>
</reference>
<protein>
    <submittedName>
        <fullName evidence="1">Uncharacterized protein</fullName>
    </submittedName>
</protein>
<accession>A0ABU1DBP0</accession>
<evidence type="ECO:0000313" key="2">
    <source>
        <dbReference type="Proteomes" id="UP001181622"/>
    </source>
</evidence>